<dbReference type="AlphaFoldDB" id="A0AAD6E453"/>
<dbReference type="Proteomes" id="UP001216150">
    <property type="component" value="Unassembled WGS sequence"/>
</dbReference>
<proteinExistence type="predicted"/>
<name>A0AAD6E453_9EURO</name>
<accession>A0AAD6E453</accession>
<comment type="caution">
    <text evidence="1">The sequence shown here is derived from an EMBL/GenBank/DDBJ whole genome shotgun (WGS) entry which is preliminary data.</text>
</comment>
<evidence type="ECO:0000313" key="1">
    <source>
        <dbReference type="EMBL" id="KAJ5600159.1"/>
    </source>
</evidence>
<organism evidence="1 2">
    <name type="scientific">Penicillium hetheringtonii</name>
    <dbReference type="NCBI Taxonomy" id="911720"/>
    <lineage>
        <taxon>Eukaryota</taxon>
        <taxon>Fungi</taxon>
        <taxon>Dikarya</taxon>
        <taxon>Ascomycota</taxon>
        <taxon>Pezizomycotina</taxon>
        <taxon>Eurotiomycetes</taxon>
        <taxon>Eurotiomycetidae</taxon>
        <taxon>Eurotiales</taxon>
        <taxon>Aspergillaceae</taxon>
        <taxon>Penicillium</taxon>
    </lineage>
</organism>
<reference evidence="1 2" key="1">
    <citation type="journal article" date="2023" name="IMA Fungus">
        <title>Comparative genomic study of the Penicillium genus elucidates a diverse pangenome and 15 lateral gene transfer events.</title>
        <authorList>
            <person name="Petersen C."/>
            <person name="Sorensen T."/>
            <person name="Nielsen M.R."/>
            <person name="Sondergaard T.E."/>
            <person name="Sorensen J.L."/>
            <person name="Fitzpatrick D.A."/>
            <person name="Frisvad J.C."/>
            <person name="Nielsen K.L."/>
        </authorList>
    </citation>
    <scope>NUCLEOTIDE SEQUENCE [LARGE SCALE GENOMIC DNA]</scope>
    <source>
        <strain evidence="1 2">IBT 29057</strain>
    </source>
</reference>
<sequence length="85" mass="9615">MACFRRQVGLSGADGPLWFGYTFGSMLTSPQRTSLLPIDRKDTSRGIWKGKSCDQRIDEMAKLPQQDEDVQLFDPSSLERLVDYG</sequence>
<keyword evidence="2" id="KW-1185">Reference proteome</keyword>
<protein>
    <submittedName>
        <fullName evidence="1">Uncharacterized protein</fullName>
    </submittedName>
</protein>
<gene>
    <name evidence="1" type="ORF">N7450_001226</name>
</gene>
<evidence type="ECO:0000313" key="2">
    <source>
        <dbReference type="Proteomes" id="UP001216150"/>
    </source>
</evidence>
<dbReference type="EMBL" id="JAQJAC010000001">
    <property type="protein sequence ID" value="KAJ5600159.1"/>
    <property type="molecule type" value="Genomic_DNA"/>
</dbReference>